<keyword evidence="2" id="KW-1185">Reference proteome</keyword>
<accession>A0A5E4PMI4</accession>
<reference evidence="1 2" key="1">
    <citation type="submission" date="2017-07" db="EMBL/GenBank/DDBJ databases">
        <authorList>
            <person name="Talla V."/>
            <person name="Backstrom N."/>
        </authorList>
    </citation>
    <scope>NUCLEOTIDE SEQUENCE [LARGE SCALE GENOMIC DNA]</scope>
</reference>
<organism evidence="1 2">
    <name type="scientific">Leptidea sinapis</name>
    <dbReference type="NCBI Taxonomy" id="189913"/>
    <lineage>
        <taxon>Eukaryota</taxon>
        <taxon>Metazoa</taxon>
        <taxon>Ecdysozoa</taxon>
        <taxon>Arthropoda</taxon>
        <taxon>Hexapoda</taxon>
        <taxon>Insecta</taxon>
        <taxon>Pterygota</taxon>
        <taxon>Neoptera</taxon>
        <taxon>Endopterygota</taxon>
        <taxon>Lepidoptera</taxon>
        <taxon>Glossata</taxon>
        <taxon>Ditrysia</taxon>
        <taxon>Papilionoidea</taxon>
        <taxon>Pieridae</taxon>
        <taxon>Dismorphiinae</taxon>
        <taxon>Leptidea</taxon>
    </lineage>
</organism>
<evidence type="ECO:0000313" key="1">
    <source>
        <dbReference type="EMBL" id="VVC86496.1"/>
    </source>
</evidence>
<gene>
    <name evidence="1" type="ORF">LSINAPIS_LOCUS306</name>
</gene>
<name>A0A5E4PMI4_9NEOP</name>
<proteinExistence type="predicted"/>
<dbReference type="EMBL" id="FZQP02000003">
    <property type="protein sequence ID" value="VVC86496.1"/>
    <property type="molecule type" value="Genomic_DNA"/>
</dbReference>
<dbReference type="Proteomes" id="UP000324832">
    <property type="component" value="Unassembled WGS sequence"/>
</dbReference>
<dbReference type="AlphaFoldDB" id="A0A5E4PMI4"/>
<sequence length="86" mass="9307">MRCRRRAVLALCSCVPHTLQPAVSDTLCTPEHLPCLHKHRVCQRRCPTPSIASSVCSTASDSTTSPTSTTCTTTSMSRIRCSTISL</sequence>
<evidence type="ECO:0000313" key="2">
    <source>
        <dbReference type="Proteomes" id="UP000324832"/>
    </source>
</evidence>
<protein>
    <submittedName>
        <fullName evidence="1">Uncharacterized protein</fullName>
    </submittedName>
</protein>